<gene>
    <name evidence="2" type="ORF">PAL_GLEAN10024598</name>
</gene>
<dbReference type="EMBL" id="KB031072">
    <property type="protein sequence ID" value="ELK04352.1"/>
    <property type="molecule type" value="Genomic_DNA"/>
</dbReference>
<protein>
    <submittedName>
        <fullName evidence="2">Uncharacterized protein</fullName>
    </submittedName>
</protein>
<proteinExistence type="predicted"/>
<evidence type="ECO:0000313" key="3">
    <source>
        <dbReference type="Proteomes" id="UP000010552"/>
    </source>
</evidence>
<dbReference type="Proteomes" id="UP000010552">
    <property type="component" value="Unassembled WGS sequence"/>
</dbReference>
<dbReference type="AlphaFoldDB" id="L5JZ51"/>
<sequence>MLGVRKQHPAPRNRTLAPPRVLQGTRPLHVSTGGGGGLSFGAGVVGLLLGGRAVSLSGEVSALAVKLRSAAQSPSHGYSAQFVLRKWFLLSRWDLKKTRRAGNFCIFFFPPRPQLQLETLRVQGEDVWARVMADRK</sequence>
<feature type="region of interest" description="Disordered" evidence="1">
    <location>
        <begin position="1"/>
        <end position="26"/>
    </location>
</feature>
<dbReference type="InParanoid" id="L5JZ51"/>
<keyword evidence="3" id="KW-1185">Reference proteome</keyword>
<feature type="compositionally biased region" description="Basic residues" evidence="1">
    <location>
        <begin position="1"/>
        <end position="11"/>
    </location>
</feature>
<reference evidence="3" key="1">
    <citation type="journal article" date="2013" name="Science">
        <title>Comparative analysis of bat genomes provides insight into the evolution of flight and immunity.</title>
        <authorList>
            <person name="Zhang G."/>
            <person name="Cowled C."/>
            <person name="Shi Z."/>
            <person name="Huang Z."/>
            <person name="Bishop-Lilly K.A."/>
            <person name="Fang X."/>
            <person name="Wynne J.W."/>
            <person name="Xiong Z."/>
            <person name="Baker M.L."/>
            <person name="Zhao W."/>
            <person name="Tachedjian M."/>
            <person name="Zhu Y."/>
            <person name="Zhou P."/>
            <person name="Jiang X."/>
            <person name="Ng J."/>
            <person name="Yang L."/>
            <person name="Wu L."/>
            <person name="Xiao J."/>
            <person name="Feng Y."/>
            <person name="Chen Y."/>
            <person name="Sun X."/>
            <person name="Zhang Y."/>
            <person name="Marsh G.A."/>
            <person name="Crameri G."/>
            <person name="Broder C.C."/>
            <person name="Frey K.G."/>
            <person name="Wang L.F."/>
            <person name="Wang J."/>
        </authorList>
    </citation>
    <scope>NUCLEOTIDE SEQUENCE [LARGE SCALE GENOMIC DNA]</scope>
</reference>
<evidence type="ECO:0000313" key="2">
    <source>
        <dbReference type="EMBL" id="ELK04352.1"/>
    </source>
</evidence>
<organism evidence="2 3">
    <name type="scientific">Pteropus alecto</name>
    <name type="common">Black flying fox</name>
    <dbReference type="NCBI Taxonomy" id="9402"/>
    <lineage>
        <taxon>Eukaryota</taxon>
        <taxon>Metazoa</taxon>
        <taxon>Chordata</taxon>
        <taxon>Craniata</taxon>
        <taxon>Vertebrata</taxon>
        <taxon>Euteleostomi</taxon>
        <taxon>Mammalia</taxon>
        <taxon>Eutheria</taxon>
        <taxon>Laurasiatheria</taxon>
        <taxon>Chiroptera</taxon>
        <taxon>Yinpterochiroptera</taxon>
        <taxon>Pteropodoidea</taxon>
        <taxon>Pteropodidae</taxon>
        <taxon>Pteropodinae</taxon>
        <taxon>Pteropus</taxon>
    </lineage>
</organism>
<evidence type="ECO:0000256" key="1">
    <source>
        <dbReference type="SAM" id="MobiDB-lite"/>
    </source>
</evidence>
<accession>L5JZ51</accession>
<name>L5JZ51_PTEAL</name>